<evidence type="ECO:0000313" key="9">
    <source>
        <dbReference type="EMBL" id="USW47667.1"/>
    </source>
</evidence>
<dbReference type="PRINTS" id="PR00463">
    <property type="entry name" value="EP450I"/>
</dbReference>
<keyword evidence="8" id="KW-1133">Transmembrane helix</keyword>
<gene>
    <name evidence="9" type="ORF">Slin15195_G009860</name>
</gene>
<dbReference type="GO" id="GO:0005506">
    <property type="term" value="F:iron ion binding"/>
    <property type="evidence" value="ECO:0007669"/>
    <property type="project" value="InterPro"/>
</dbReference>
<dbReference type="PROSITE" id="PS00086">
    <property type="entry name" value="CYTOCHROME_P450"/>
    <property type="match status" value="1"/>
</dbReference>
<dbReference type="GO" id="GO:0020037">
    <property type="term" value="F:heme binding"/>
    <property type="evidence" value="ECO:0007669"/>
    <property type="project" value="InterPro"/>
</dbReference>
<dbReference type="InterPro" id="IPR017972">
    <property type="entry name" value="Cyt_P450_CS"/>
</dbReference>
<evidence type="ECO:0000313" key="10">
    <source>
        <dbReference type="Proteomes" id="UP001056384"/>
    </source>
</evidence>
<dbReference type="AlphaFoldDB" id="A0A9Q9AKC7"/>
<dbReference type="CDD" id="cd11058">
    <property type="entry name" value="CYP60B-like"/>
    <property type="match status" value="1"/>
</dbReference>
<evidence type="ECO:0000256" key="6">
    <source>
        <dbReference type="PIRSR" id="PIRSR602401-1"/>
    </source>
</evidence>
<dbReference type="InterPro" id="IPR036396">
    <property type="entry name" value="Cyt_P450_sf"/>
</dbReference>
<dbReference type="PRINTS" id="PR00385">
    <property type="entry name" value="P450"/>
</dbReference>
<protein>
    <submittedName>
        <fullName evidence="9">Cytochrome P450</fullName>
    </submittedName>
</protein>
<dbReference type="PANTHER" id="PTHR24305:SF210">
    <property type="entry name" value="CYTOCHROME P450 MONOOXYGENASE ASQL-RELATED"/>
    <property type="match status" value="1"/>
</dbReference>
<evidence type="ECO:0000256" key="7">
    <source>
        <dbReference type="RuleBase" id="RU000461"/>
    </source>
</evidence>
<reference evidence="9" key="1">
    <citation type="submission" date="2022-06" db="EMBL/GenBank/DDBJ databases">
        <title>Complete genome sequences of two strains of the flax pathogen Septoria linicola.</title>
        <authorList>
            <person name="Lapalu N."/>
            <person name="Simon A."/>
            <person name="Demenou B."/>
            <person name="Paumier D."/>
            <person name="Guillot M.-P."/>
            <person name="Gout L."/>
            <person name="Valade R."/>
        </authorList>
    </citation>
    <scope>NUCLEOTIDE SEQUENCE</scope>
    <source>
        <strain evidence="9">SE15195</strain>
    </source>
</reference>
<keyword evidence="5 6" id="KW-0408">Iron</keyword>
<keyword evidence="8" id="KW-0812">Transmembrane</keyword>
<keyword evidence="4 6" id="KW-0479">Metal-binding</keyword>
<keyword evidence="8" id="KW-0472">Membrane</keyword>
<evidence type="ECO:0000256" key="1">
    <source>
        <dbReference type="ARBA" id="ARBA00001971"/>
    </source>
</evidence>
<sequence length="509" mass="58192">MTTQDFLAPKGLVPGEYLKISGFFIAIYIIYATGRAIYTAFLGPLRKFPGPRLRALSRYPELWTLAKGDEGSDYVALHAKYGPVVRIGPTQLSYAGGAQAWKDIYGFRKQGQAGIFKEPEFYSAPFNNVDHLITADDATHGRQRKLLSHSFADKTLKDLEPLLKYWVTKMRTKLEERINAGEKVDILKYYNCTTFDIMGDLSFGENLGMLDNGEYSSWVKAMFLGIKDGVLLRSLKLINWLTEWVVDRFLMNSPTVRVKQAEHWNYSKDRVDRRLAKTPDRVDLWTKILEKSKLAENGLTVDEHHSNASLFMIAGTETTATALSGLTYYLLRNPQYLNRLAEEIRSAHDTVDDITLESIQNLKYLRAVLQEGLRMYPPVPSLLPRRVPKGGAMVDGEFVPGGTTLGVHQLATYRSEANFKHAHEFRPERWLGDPEYKDDRLDSLEPFSVGPRNCIGKNLAWHEMRLILSTTLYSFDLQLCEESMGWQEQKVWTLWEKRPLMCTLTLAQR</sequence>
<comment type="cofactor">
    <cofactor evidence="1 6">
        <name>heme</name>
        <dbReference type="ChEBI" id="CHEBI:30413"/>
    </cofactor>
</comment>
<dbReference type="Proteomes" id="UP001056384">
    <property type="component" value="Chromosome 1"/>
</dbReference>
<evidence type="ECO:0000256" key="4">
    <source>
        <dbReference type="ARBA" id="ARBA00022723"/>
    </source>
</evidence>
<feature type="transmembrane region" description="Helical" evidence="8">
    <location>
        <begin position="20"/>
        <end position="45"/>
    </location>
</feature>
<keyword evidence="3 6" id="KW-0349">Heme</keyword>
<keyword evidence="7" id="KW-0560">Oxidoreductase</keyword>
<evidence type="ECO:0000256" key="5">
    <source>
        <dbReference type="ARBA" id="ARBA00023004"/>
    </source>
</evidence>
<dbReference type="InterPro" id="IPR001128">
    <property type="entry name" value="Cyt_P450"/>
</dbReference>
<dbReference type="Pfam" id="PF00067">
    <property type="entry name" value="p450"/>
    <property type="match status" value="1"/>
</dbReference>
<name>A0A9Q9AKC7_9PEZI</name>
<dbReference type="SUPFAM" id="SSF48264">
    <property type="entry name" value="Cytochrome P450"/>
    <property type="match status" value="1"/>
</dbReference>
<feature type="binding site" description="axial binding residue" evidence="6">
    <location>
        <position position="454"/>
    </location>
    <ligand>
        <name>heme</name>
        <dbReference type="ChEBI" id="CHEBI:30413"/>
    </ligand>
    <ligandPart>
        <name>Fe</name>
        <dbReference type="ChEBI" id="CHEBI:18248"/>
    </ligandPart>
</feature>
<organism evidence="9 10">
    <name type="scientific">Septoria linicola</name>
    <dbReference type="NCBI Taxonomy" id="215465"/>
    <lineage>
        <taxon>Eukaryota</taxon>
        <taxon>Fungi</taxon>
        <taxon>Dikarya</taxon>
        <taxon>Ascomycota</taxon>
        <taxon>Pezizomycotina</taxon>
        <taxon>Dothideomycetes</taxon>
        <taxon>Dothideomycetidae</taxon>
        <taxon>Mycosphaerellales</taxon>
        <taxon>Mycosphaerellaceae</taxon>
        <taxon>Septoria</taxon>
    </lineage>
</organism>
<evidence type="ECO:0000256" key="2">
    <source>
        <dbReference type="ARBA" id="ARBA00010617"/>
    </source>
</evidence>
<dbReference type="PANTHER" id="PTHR24305">
    <property type="entry name" value="CYTOCHROME P450"/>
    <property type="match status" value="1"/>
</dbReference>
<dbReference type="GO" id="GO:0016705">
    <property type="term" value="F:oxidoreductase activity, acting on paired donors, with incorporation or reduction of molecular oxygen"/>
    <property type="evidence" value="ECO:0007669"/>
    <property type="project" value="InterPro"/>
</dbReference>
<keyword evidence="7" id="KW-0503">Monooxygenase</keyword>
<evidence type="ECO:0000256" key="8">
    <source>
        <dbReference type="SAM" id="Phobius"/>
    </source>
</evidence>
<evidence type="ECO:0000256" key="3">
    <source>
        <dbReference type="ARBA" id="ARBA00022617"/>
    </source>
</evidence>
<accession>A0A9Q9AKC7</accession>
<dbReference type="Gene3D" id="1.10.630.10">
    <property type="entry name" value="Cytochrome P450"/>
    <property type="match status" value="1"/>
</dbReference>
<dbReference type="InterPro" id="IPR050121">
    <property type="entry name" value="Cytochrome_P450_monoxygenase"/>
</dbReference>
<dbReference type="GO" id="GO:0004497">
    <property type="term" value="F:monooxygenase activity"/>
    <property type="evidence" value="ECO:0007669"/>
    <property type="project" value="UniProtKB-KW"/>
</dbReference>
<dbReference type="EMBL" id="CP099418">
    <property type="protein sequence ID" value="USW47667.1"/>
    <property type="molecule type" value="Genomic_DNA"/>
</dbReference>
<keyword evidence="10" id="KW-1185">Reference proteome</keyword>
<comment type="similarity">
    <text evidence="2 7">Belongs to the cytochrome P450 family.</text>
</comment>
<proteinExistence type="inferred from homology"/>
<dbReference type="InterPro" id="IPR002401">
    <property type="entry name" value="Cyt_P450_E_grp-I"/>
</dbReference>